<feature type="compositionally biased region" description="Polar residues" evidence="3">
    <location>
        <begin position="127"/>
        <end position="146"/>
    </location>
</feature>
<name>A0ABQ5DGC0_9ASTR</name>
<proteinExistence type="predicted"/>
<feature type="coiled-coil region" evidence="2">
    <location>
        <begin position="379"/>
        <end position="431"/>
    </location>
</feature>
<feature type="region of interest" description="Disordered" evidence="3">
    <location>
        <begin position="124"/>
        <end position="150"/>
    </location>
</feature>
<feature type="region of interest" description="Disordered" evidence="3">
    <location>
        <begin position="314"/>
        <end position="367"/>
    </location>
</feature>
<evidence type="ECO:0000256" key="3">
    <source>
        <dbReference type="SAM" id="MobiDB-lite"/>
    </source>
</evidence>
<keyword evidence="6" id="KW-1185">Reference proteome</keyword>
<reference evidence="5" key="2">
    <citation type="submission" date="2022-01" db="EMBL/GenBank/DDBJ databases">
        <authorList>
            <person name="Yamashiro T."/>
            <person name="Shiraishi A."/>
            <person name="Satake H."/>
            <person name="Nakayama K."/>
        </authorList>
    </citation>
    <scope>NUCLEOTIDE SEQUENCE</scope>
</reference>
<protein>
    <submittedName>
        <fullName evidence="5">Integrase, catalytic region, zinc finger, CCHC-type containing protein</fullName>
    </submittedName>
</protein>
<dbReference type="InterPro" id="IPR001878">
    <property type="entry name" value="Znf_CCHC"/>
</dbReference>
<evidence type="ECO:0000256" key="1">
    <source>
        <dbReference type="PROSITE-ProRule" id="PRU00047"/>
    </source>
</evidence>
<evidence type="ECO:0000313" key="6">
    <source>
        <dbReference type="Proteomes" id="UP001151760"/>
    </source>
</evidence>
<feature type="domain" description="CCHC-type" evidence="4">
    <location>
        <begin position="226"/>
        <end position="241"/>
    </location>
</feature>
<dbReference type="Proteomes" id="UP001151760">
    <property type="component" value="Unassembled WGS sequence"/>
</dbReference>
<comment type="caution">
    <text evidence="5">The sequence shown here is derived from an EMBL/GenBank/DDBJ whole genome shotgun (WGS) entry which is preliminary data.</text>
</comment>
<dbReference type="EMBL" id="BQNB010015292">
    <property type="protein sequence ID" value="GJT38291.1"/>
    <property type="molecule type" value="Genomic_DNA"/>
</dbReference>
<keyword evidence="1" id="KW-0862">Zinc</keyword>
<dbReference type="SMART" id="SM00343">
    <property type="entry name" value="ZnF_C2HC"/>
    <property type="match status" value="1"/>
</dbReference>
<reference evidence="5" key="1">
    <citation type="journal article" date="2022" name="Int. J. Mol. Sci.">
        <title>Draft Genome of Tanacetum Coccineum: Genomic Comparison of Closely Related Tanacetum-Family Plants.</title>
        <authorList>
            <person name="Yamashiro T."/>
            <person name="Shiraishi A."/>
            <person name="Nakayama K."/>
            <person name="Satake H."/>
        </authorList>
    </citation>
    <scope>NUCLEOTIDE SEQUENCE</scope>
</reference>
<dbReference type="PROSITE" id="PS50158">
    <property type="entry name" value="ZF_CCHC"/>
    <property type="match status" value="1"/>
</dbReference>
<evidence type="ECO:0000313" key="5">
    <source>
        <dbReference type="EMBL" id="GJT38291.1"/>
    </source>
</evidence>
<keyword evidence="1" id="KW-0863">Zinc-finger</keyword>
<accession>A0ABQ5DGC0</accession>
<keyword evidence="1" id="KW-0479">Metal-binding</keyword>
<feature type="compositionally biased region" description="Acidic residues" evidence="3">
    <location>
        <begin position="358"/>
        <end position="367"/>
    </location>
</feature>
<feature type="region of interest" description="Disordered" evidence="3">
    <location>
        <begin position="171"/>
        <end position="198"/>
    </location>
</feature>
<sequence length="445" mass="51316">MQFIMLSWKKENPPYKFKWTEKTVPVAEGSFETTIEGYMETFKIVLDDVRKQLDAEDEVVQIILTEIDNDIYSTVDACPNSFLTTITTRMAEQHQNEVNEIRAELLPSTGNLLALVAQHKPIYRPQNHPTNYTHNSSSRQQQATTRNRGKAIVTSSTLIYDQAPVMKIYKPTNNNLRNSSNTSRANQDNTPKINRGTGYDNQRVVNVARARANVGTHVVQQYGIQCYNCKEYRHVARECQKSKRVKDAAYHKEKMLLCKQEEAGFQLSADQADWRDDTDDEQEDQELEAHYMYMAQIQEVSPDVVENSRPVFNEPLQKVQNDDDNYNVFANDKEHPEQPESINDTYSMDMSTSGGEVDHDDDDDDDDLARERDLLASLIEKLKCEIDDNKNRNKFLETSNKTLVDKLKSEIEDFKNKNKSLESSNNHFKEANNELSKMNLIDIMM</sequence>
<keyword evidence="2" id="KW-0175">Coiled coil</keyword>
<feature type="compositionally biased region" description="Low complexity" evidence="3">
    <location>
        <begin position="172"/>
        <end position="186"/>
    </location>
</feature>
<organism evidence="5 6">
    <name type="scientific">Tanacetum coccineum</name>
    <dbReference type="NCBI Taxonomy" id="301880"/>
    <lineage>
        <taxon>Eukaryota</taxon>
        <taxon>Viridiplantae</taxon>
        <taxon>Streptophyta</taxon>
        <taxon>Embryophyta</taxon>
        <taxon>Tracheophyta</taxon>
        <taxon>Spermatophyta</taxon>
        <taxon>Magnoliopsida</taxon>
        <taxon>eudicotyledons</taxon>
        <taxon>Gunneridae</taxon>
        <taxon>Pentapetalae</taxon>
        <taxon>asterids</taxon>
        <taxon>campanulids</taxon>
        <taxon>Asterales</taxon>
        <taxon>Asteraceae</taxon>
        <taxon>Asteroideae</taxon>
        <taxon>Anthemideae</taxon>
        <taxon>Anthemidinae</taxon>
        <taxon>Tanacetum</taxon>
    </lineage>
</organism>
<evidence type="ECO:0000259" key="4">
    <source>
        <dbReference type="PROSITE" id="PS50158"/>
    </source>
</evidence>
<gene>
    <name evidence="5" type="ORF">Tco_0938156</name>
</gene>
<evidence type="ECO:0000256" key="2">
    <source>
        <dbReference type="SAM" id="Coils"/>
    </source>
</evidence>
<feature type="compositionally biased region" description="Polar residues" evidence="3">
    <location>
        <begin position="340"/>
        <end position="354"/>
    </location>
</feature>